<accession>A0A4Y2UEG5</accession>
<dbReference type="EMBL" id="BGPR01036145">
    <property type="protein sequence ID" value="GBO11208.1"/>
    <property type="molecule type" value="Genomic_DNA"/>
</dbReference>
<evidence type="ECO:0000256" key="1">
    <source>
        <dbReference type="ARBA" id="ARBA00008139"/>
    </source>
</evidence>
<dbReference type="Pfam" id="PF01401">
    <property type="entry name" value="Peptidase_M2"/>
    <property type="match status" value="1"/>
</dbReference>
<dbReference type="AlphaFoldDB" id="A0A4Y2UEG5"/>
<dbReference type="InterPro" id="IPR001548">
    <property type="entry name" value="Peptidase_M2"/>
</dbReference>
<dbReference type="GO" id="GO:0008241">
    <property type="term" value="F:peptidyl-dipeptidase activity"/>
    <property type="evidence" value="ECO:0007669"/>
    <property type="project" value="InterPro"/>
</dbReference>
<dbReference type="Proteomes" id="UP000499080">
    <property type="component" value="Unassembled WGS sequence"/>
</dbReference>
<keyword evidence="2" id="KW-0732">Signal</keyword>
<keyword evidence="7" id="KW-1185">Reference proteome</keyword>
<dbReference type="PROSITE" id="PS52011">
    <property type="entry name" value="PEPTIDASE_M2"/>
    <property type="match status" value="1"/>
</dbReference>
<organism evidence="6 7">
    <name type="scientific">Araneus ventricosus</name>
    <name type="common">Orbweaver spider</name>
    <name type="synonym">Epeira ventricosa</name>
    <dbReference type="NCBI Taxonomy" id="182803"/>
    <lineage>
        <taxon>Eukaryota</taxon>
        <taxon>Metazoa</taxon>
        <taxon>Ecdysozoa</taxon>
        <taxon>Arthropoda</taxon>
        <taxon>Chelicerata</taxon>
        <taxon>Arachnida</taxon>
        <taxon>Araneae</taxon>
        <taxon>Araneomorphae</taxon>
        <taxon>Entelegynae</taxon>
        <taxon>Araneoidea</taxon>
        <taxon>Araneidae</taxon>
        <taxon>Araneus</taxon>
    </lineage>
</organism>
<proteinExistence type="inferred from homology"/>
<dbReference type="SUPFAM" id="SSF55486">
    <property type="entry name" value="Metalloproteases ('zincins'), catalytic domain"/>
    <property type="match status" value="1"/>
</dbReference>
<evidence type="ECO:0000313" key="6">
    <source>
        <dbReference type="EMBL" id="GBO11208.1"/>
    </source>
</evidence>
<sequence length="62" mass="7026">DMLSLGKSVHWNKAMSVITQGATHKMNARPLVQYFAPLLKWLKLQNKNETLGWNSSDPMVCP</sequence>
<evidence type="ECO:0000256" key="4">
    <source>
        <dbReference type="ARBA" id="ARBA00023180"/>
    </source>
</evidence>
<name>A0A4Y2UEG5_ARAVE</name>
<dbReference type="PANTHER" id="PTHR10514">
    <property type="entry name" value="ANGIOTENSIN-CONVERTING ENZYME"/>
    <property type="match status" value="1"/>
</dbReference>
<comment type="similarity">
    <text evidence="1 5">Belongs to the peptidase M2 family.</text>
</comment>
<dbReference type="PANTHER" id="PTHR10514:SF27">
    <property type="entry name" value="ANGIOTENSIN-CONVERTING ENZYME"/>
    <property type="match status" value="1"/>
</dbReference>
<evidence type="ECO:0000313" key="7">
    <source>
        <dbReference type="Proteomes" id="UP000499080"/>
    </source>
</evidence>
<reference evidence="6 7" key="1">
    <citation type="journal article" date="2019" name="Sci. Rep.">
        <title>Orb-weaving spider Araneus ventricosus genome elucidates the spidroin gene catalogue.</title>
        <authorList>
            <person name="Kono N."/>
            <person name="Nakamura H."/>
            <person name="Ohtoshi R."/>
            <person name="Moran D.A.P."/>
            <person name="Shinohara A."/>
            <person name="Yoshida Y."/>
            <person name="Fujiwara M."/>
            <person name="Mori M."/>
            <person name="Tomita M."/>
            <person name="Arakawa K."/>
        </authorList>
    </citation>
    <scope>NUCLEOTIDE SEQUENCE [LARGE SCALE GENOMIC DNA]</scope>
</reference>
<protein>
    <recommendedName>
        <fullName evidence="8">Angiotensin-converting enzyme</fullName>
    </recommendedName>
</protein>
<evidence type="ECO:0000256" key="5">
    <source>
        <dbReference type="PROSITE-ProRule" id="PRU01355"/>
    </source>
</evidence>
<evidence type="ECO:0000256" key="3">
    <source>
        <dbReference type="ARBA" id="ARBA00023157"/>
    </source>
</evidence>
<dbReference type="OrthoDB" id="10029630at2759"/>
<dbReference type="GO" id="GO:0008237">
    <property type="term" value="F:metallopeptidase activity"/>
    <property type="evidence" value="ECO:0007669"/>
    <property type="project" value="InterPro"/>
</dbReference>
<gene>
    <name evidence="6" type="ORF">AVEN_78972_1</name>
</gene>
<evidence type="ECO:0008006" key="8">
    <source>
        <dbReference type="Google" id="ProtNLM"/>
    </source>
</evidence>
<comment type="caution">
    <text evidence="6">The sequence shown here is derived from an EMBL/GenBank/DDBJ whole genome shotgun (WGS) entry which is preliminary data.</text>
</comment>
<keyword evidence="4" id="KW-0325">Glycoprotein</keyword>
<dbReference type="GO" id="GO:0006508">
    <property type="term" value="P:proteolysis"/>
    <property type="evidence" value="ECO:0007669"/>
    <property type="project" value="InterPro"/>
</dbReference>
<dbReference type="GO" id="GO:0016020">
    <property type="term" value="C:membrane"/>
    <property type="evidence" value="ECO:0007669"/>
    <property type="project" value="InterPro"/>
</dbReference>
<keyword evidence="3" id="KW-1015">Disulfide bond</keyword>
<comment type="caution">
    <text evidence="5">Lacks conserved residue(s) required for the propagation of feature annotation.</text>
</comment>
<evidence type="ECO:0000256" key="2">
    <source>
        <dbReference type="ARBA" id="ARBA00022729"/>
    </source>
</evidence>
<feature type="non-terminal residue" evidence="6">
    <location>
        <position position="1"/>
    </location>
</feature>